<keyword evidence="3" id="KW-1185">Reference proteome</keyword>
<dbReference type="Pfam" id="PF13560">
    <property type="entry name" value="HTH_31"/>
    <property type="match status" value="1"/>
</dbReference>
<proteinExistence type="predicted"/>
<protein>
    <submittedName>
        <fullName evidence="2">Helix-turn-helix domain-containing protein</fullName>
    </submittedName>
</protein>
<dbReference type="CDD" id="cd00093">
    <property type="entry name" value="HTH_XRE"/>
    <property type="match status" value="1"/>
</dbReference>
<dbReference type="EMBL" id="JBHSBB010000014">
    <property type="protein sequence ID" value="MFC4034322.1"/>
    <property type="molecule type" value="Genomic_DNA"/>
</dbReference>
<evidence type="ECO:0000259" key="1">
    <source>
        <dbReference type="PROSITE" id="PS50943"/>
    </source>
</evidence>
<dbReference type="Pfam" id="PF19054">
    <property type="entry name" value="DUF5753"/>
    <property type="match status" value="1"/>
</dbReference>
<dbReference type="InterPro" id="IPR043917">
    <property type="entry name" value="DUF5753"/>
</dbReference>
<dbReference type="SUPFAM" id="SSF47413">
    <property type="entry name" value="lambda repressor-like DNA-binding domains"/>
    <property type="match status" value="1"/>
</dbReference>
<comment type="caution">
    <text evidence="2">The sequence shown here is derived from an EMBL/GenBank/DDBJ whole genome shotgun (WGS) entry which is preliminary data.</text>
</comment>
<evidence type="ECO:0000313" key="3">
    <source>
        <dbReference type="Proteomes" id="UP001595765"/>
    </source>
</evidence>
<dbReference type="Gene3D" id="1.10.260.40">
    <property type="entry name" value="lambda repressor-like DNA-binding domains"/>
    <property type="match status" value="1"/>
</dbReference>
<organism evidence="2 3">
    <name type="scientific">Streptomyces polygonati</name>
    <dbReference type="NCBI Taxonomy" id="1617087"/>
    <lineage>
        <taxon>Bacteria</taxon>
        <taxon>Bacillati</taxon>
        <taxon>Actinomycetota</taxon>
        <taxon>Actinomycetes</taxon>
        <taxon>Kitasatosporales</taxon>
        <taxon>Streptomycetaceae</taxon>
        <taxon>Streptomyces</taxon>
    </lineage>
</organism>
<dbReference type="RefSeq" id="WP_386432244.1">
    <property type="nucleotide sequence ID" value="NZ_JBHSBB010000014.1"/>
</dbReference>
<sequence>MTTTSPVVRRRRLGLELRALREVTGLTGDEAAKRLKWSSSKLSRVELGRSPVTPADVTKLLELYGVKDQERQDELAKLNREAKRKGWWQLYSDIPYSTYIGLEAEAKTLLTYQHVIPGLLQTEAYAEAINRQTLTDPRDDALEQQLEVRMERQGVLTRPDPLELRAVLDEAALRRLVGGKEVMKAQLQTLLELGARQNIIIQVIPFSAGAHPGTLVGSFVILQYDHPADPDVIYVEGDSDPYPDREGDAQRYGLIFDNLRACAMSVAQSQALIKKLVAEL</sequence>
<name>A0ABV8HTN1_9ACTN</name>
<accession>A0ABV8HTN1</accession>
<feature type="domain" description="HTH cro/C1-type" evidence="1">
    <location>
        <begin position="17"/>
        <end position="71"/>
    </location>
</feature>
<dbReference type="PROSITE" id="PS50943">
    <property type="entry name" value="HTH_CROC1"/>
    <property type="match status" value="1"/>
</dbReference>
<dbReference type="InterPro" id="IPR001387">
    <property type="entry name" value="Cro/C1-type_HTH"/>
</dbReference>
<dbReference type="Proteomes" id="UP001595765">
    <property type="component" value="Unassembled WGS sequence"/>
</dbReference>
<evidence type="ECO:0000313" key="2">
    <source>
        <dbReference type="EMBL" id="MFC4034322.1"/>
    </source>
</evidence>
<gene>
    <name evidence="2" type="ORF">ACFO3J_22995</name>
</gene>
<reference evidence="3" key="1">
    <citation type="journal article" date="2019" name="Int. J. Syst. Evol. Microbiol.">
        <title>The Global Catalogue of Microorganisms (GCM) 10K type strain sequencing project: providing services to taxonomists for standard genome sequencing and annotation.</title>
        <authorList>
            <consortium name="The Broad Institute Genomics Platform"/>
            <consortium name="The Broad Institute Genome Sequencing Center for Infectious Disease"/>
            <person name="Wu L."/>
            <person name="Ma J."/>
        </authorList>
    </citation>
    <scope>NUCLEOTIDE SEQUENCE [LARGE SCALE GENOMIC DNA]</scope>
    <source>
        <strain evidence="3">CGMCC 4.7237</strain>
    </source>
</reference>
<dbReference type="SMART" id="SM00530">
    <property type="entry name" value="HTH_XRE"/>
    <property type="match status" value="1"/>
</dbReference>
<dbReference type="InterPro" id="IPR010982">
    <property type="entry name" value="Lambda_DNA-bd_dom_sf"/>
</dbReference>